<keyword evidence="2" id="KW-1185">Reference proteome</keyword>
<comment type="caution">
    <text evidence="1">The sequence shown here is derived from an EMBL/GenBank/DDBJ whole genome shotgun (WGS) entry which is preliminary data.</text>
</comment>
<reference evidence="1 2" key="1">
    <citation type="submission" date="2022-09" db="EMBL/GenBank/DDBJ databases">
        <authorList>
            <person name="Han X.L."/>
            <person name="Wang Q."/>
            <person name="Lu T."/>
        </authorList>
    </citation>
    <scope>NUCLEOTIDE SEQUENCE [LARGE SCALE GENOMIC DNA]</scope>
    <source>
        <strain evidence="1 2">WQ 127069</strain>
    </source>
</reference>
<organism evidence="1 2">
    <name type="scientific">Paenibacillus baimaensis</name>
    <dbReference type="NCBI Taxonomy" id="2982185"/>
    <lineage>
        <taxon>Bacteria</taxon>
        <taxon>Bacillati</taxon>
        <taxon>Bacillota</taxon>
        <taxon>Bacilli</taxon>
        <taxon>Bacillales</taxon>
        <taxon>Paenibacillaceae</taxon>
        <taxon>Paenibacillus</taxon>
    </lineage>
</organism>
<protein>
    <submittedName>
        <fullName evidence="1">Uncharacterized protein</fullName>
    </submittedName>
</protein>
<sequence>MAKGGSKLRITIIADAISRDSGAAVDIDSHSRQVCKRVHEDARELIDSVPGLRANKGA</sequence>
<evidence type="ECO:0000313" key="1">
    <source>
        <dbReference type="EMBL" id="MCU6790970.1"/>
    </source>
</evidence>
<proteinExistence type="predicted"/>
<gene>
    <name evidence="1" type="ORF">OB236_02400</name>
</gene>
<dbReference type="EMBL" id="JAOQIO010000007">
    <property type="protein sequence ID" value="MCU6790970.1"/>
    <property type="molecule type" value="Genomic_DNA"/>
</dbReference>
<dbReference type="Proteomes" id="UP001652445">
    <property type="component" value="Unassembled WGS sequence"/>
</dbReference>
<dbReference type="RefSeq" id="WP_262682528.1">
    <property type="nucleotide sequence ID" value="NZ_JAOQIO010000007.1"/>
</dbReference>
<evidence type="ECO:0000313" key="2">
    <source>
        <dbReference type="Proteomes" id="UP001652445"/>
    </source>
</evidence>
<accession>A0ABT2U8K9</accession>
<name>A0ABT2U8K9_9BACL</name>